<dbReference type="EMBL" id="JAKIXB020000009">
    <property type="protein sequence ID" value="KAL1605583.1"/>
    <property type="molecule type" value="Genomic_DNA"/>
</dbReference>
<name>A0ABR3RMU6_9PLEO</name>
<keyword evidence="2" id="KW-1185">Reference proteome</keyword>
<evidence type="ECO:0000313" key="2">
    <source>
        <dbReference type="Proteomes" id="UP001521222"/>
    </source>
</evidence>
<evidence type="ECO:0000313" key="1">
    <source>
        <dbReference type="EMBL" id="KAL1605583.1"/>
    </source>
</evidence>
<dbReference type="Proteomes" id="UP001521222">
    <property type="component" value="Unassembled WGS sequence"/>
</dbReference>
<reference evidence="1 2" key="1">
    <citation type="submission" date="2024-02" db="EMBL/GenBank/DDBJ databases">
        <title>De novo assembly and annotation of 12 fungi associated with fruit tree decline syndrome in Ontario, Canada.</title>
        <authorList>
            <person name="Sulman M."/>
            <person name="Ellouze W."/>
            <person name="Ilyukhin E."/>
        </authorList>
    </citation>
    <scope>NUCLEOTIDE SEQUENCE [LARGE SCALE GENOMIC DNA]</scope>
    <source>
        <strain evidence="1 2">M97-236</strain>
    </source>
</reference>
<sequence>MTAGSPDPGDDVQPHPGQTVETILRGMEKKSDDFPLEGQTRLADIGFVKEDFENFKTYCKNAFNVELTFDSSTQEKLAQNGTVKDLEQKVLAAVSNSNKGSVGDR</sequence>
<protein>
    <submittedName>
        <fullName evidence="1">Uncharacterized protein</fullName>
    </submittedName>
</protein>
<proteinExistence type="predicted"/>
<gene>
    <name evidence="1" type="ORF">SLS59_003385</name>
</gene>
<organism evidence="1 2">
    <name type="scientific">Nothophoma quercina</name>
    <dbReference type="NCBI Taxonomy" id="749835"/>
    <lineage>
        <taxon>Eukaryota</taxon>
        <taxon>Fungi</taxon>
        <taxon>Dikarya</taxon>
        <taxon>Ascomycota</taxon>
        <taxon>Pezizomycotina</taxon>
        <taxon>Dothideomycetes</taxon>
        <taxon>Pleosporomycetidae</taxon>
        <taxon>Pleosporales</taxon>
        <taxon>Pleosporineae</taxon>
        <taxon>Didymellaceae</taxon>
        <taxon>Nothophoma</taxon>
    </lineage>
</organism>
<comment type="caution">
    <text evidence="1">The sequence shown here is derived from an EMBL/GenBank/DDBJ whole genome shotgun (WGS) entry which is preliminary data.</text>
</comment>
<accession>A0ABR3RMU6</accession>